<name>A0A067SIY1_GALM3</name>
<protein>
    <recommendedName>
        <fullName evidence="3">Helitron helicase-like domain-containing protein</fullName>
    </recommendedName>
</protein>
<keyword evidence="2" id="KW-1185">Reference proteome</keyword>
<dbReference type="HOGENOM" id="CLU_001324_5_1_1"/>
<evidence type="ECO:0000313" key="1">
    <source>
        <dbReference type="EMBL" id="KDR70861.1"/>
    </source>
</evidence>
<dbReference type="EMBL" id="KL142395">
    <property type="protein sequence ID" value="KDR70861.1"/>
    <property type="molecule type" value="Genomic_DNA"/>
</dbReference>
<dbReference type="OrthoDB" id="2272314at2759"/>
<dbReference type="Proteomes" id="UP000027222">
    <property type="component" value="Unassembled WGS sequence"/>
</dbReference>
<organism evidence="1 2">
    <name type="scientific">Galerina marginata (strain CBS 339.88)</name>
    <dbReference type="NCBI Taxonomy" id="685588"/>
    <lineage>
        <taxon>Eukaryota</taxon>
        <taxon>Fungi</taxon>
        <taxon>Dikarya</taxon>
        <taxon>Basidiomycota</taxon>
        <taxon>Agaricomycotina</taxon>
        <taxon>Agaricomycetes</taxon>
        <taxon>Agaricomycetidae</taxon>
        <taxon>Agaricales</taxon>
        <taxon>Agaricineae</taxon>
        <taxon>Strophariaceae</taxon>
        <taxon>Galerina</taxon>
    </lineage>
</organism>
<sequence length="395" mass="44919">MSVIIPYHVPDHGERSHDITATSTLPPANNVNNSALTIVNHYQGHEPAHFSMDIDTDKQVPNDNLDNNDIHTMMCRPLFCIARQPVLDSFPVHDLGIMNVLCPFCNAFHWFDERVSSSKVGHPEFEACCAHGKVVLPSLEVPPLALYNLFTADTPQAKEFRQNIVQYNAALAFTSLGVNIDRSVVGGGPPIFCIHRELKHLSGSLLPEQSVCPSYSQLYVYDSQAAYQYCVSRNGNLSLNTMAILQRILLDNNEYAPIFQHAYEVLCMYDAPDYTVRLCVLPGNDPRQYNLPTADEVGVILPGENDFQGDYRDIVLHFRPQYYHDVRDNRDHVRLFCINKGHSAYAPLHYVLLFPYGESGWYCDLHVQNNPRRITLLQYTAYQLHPRQHEFSTIL</sequence>
<accession>A0A067SIY1</accession>
<evidence type="ECO:0000313" key="2">
    <source>
        <dbReference type="Proteomes" id="UP000027222"/>
    </source>
</evidence>
<dbReference type="PANTHER" id="PTHR45786:SF74">
    <property type="entry name" value="ATP-DEPENDENT DNA HELICASE"/>
    <property type="match status" value="1"/>
</dbReference>
<proteinExistence type="predicted"/>
<reference evidence="2" key="1">
    <citation type="journal article" date="2014" name="Proc. Natl. Acad. Sci. U.S.A.">
        <title>Extensive sampling of basidiomycete genomes demonstrates inadequacy of the white-rot/brown-rot paradigm for wood decay fungi.</title>
        <authorList>
            <person name="Riley R."/>
            <person name="Salamov A.A."/>
            <person name="Brown D.W."/>
            <person name="Nagy L.G."/>
            <person name="Floudas D."/>
            <person name="Held B.W."/>
            <person name="Levasseur A."/>
            <person name="Lombard V."/>
            <person name="Morin E."/>
            <person name="Otillar R."/>
            <person name="Lindquist E.A."/>
            <person name="Sun H."/>
            <person name="LaButti K.M."/>
            <person name="Schmutz J."/>
            <person name="Jabbour D."/>
            <person name="Luo H."/>
            <person name="Baker S.E."/>
            <person name="Pisabarro A.G."/>
            <person name="Walton J.D."/>
            <person name="Blanchette R.A."/>
            <person name="Henrissat B."/>
            <person name="Martin F."/>
            <person name="Cullen D."/>
            <person name="Hibbett D.S."/>
            <person name="Grigoriev I.V."/>
        </authorList>
    </citation>
    <scope>NUCLEOTIDE SEQUENCE [LARGE SCALE GENOMIC DNA]</scope>
    <source>
        <strain evidence="2">CBS 339.88</strain>
    </source>
</reference>
<evidence type="ECO:0008006" key="3">
    <source>
        <dbReference type="Google" id="ProtNLM"/>
    </source>
</evidence>
<dbReference type="AlphaFoldDB" id="A0A067SIY1"/>
<dbReference type="STRING" id="685588.A0A067SIY1"/>
<dbReference type="PANTHER" id="PTHR45786">
    <property type="entry name" value="DNA BINDING PROTEIN-LIKE"/>
    <property type="match status" value="1"/>
</dbReference>
<gene>
    <name evidence="1" type="ORF">GALMADRAFT_144338</name>
</gene>